<evidence type="ECO:0000256" key="1">
    <source>
        <dbReference type="ARBA" id="ARBA00018672"/>
    </source>
</evidence>
<dbReference type="GO" id="GO:0000976">
    <property type="term" value="F:transcription cis-regulatory region binding"/>
    <property type="evidence" value="ECO:0007669"/>
    <property type="project" value="TreeGrafter"/>
</dbReference>
<dbReference type="FunFam" id="3.40.50.2300:FF:000001">
    <property type="entry name" value="DNA-binding response regulator PhoB"/>
    <property type="match status" value="1"/>
</dbReference>
<gene>
    <name evidence="12" type="ORF">SAMN04489757_10762</name>
</gene>
<dbReference type="InterPro" id="IPR016032">
    <property type="entry name" value="Sig_transdc_resp-reg_C-effctor"/>
</dbReference>
<keyword evidence="4" id="KW-0805">Transcription regulation</keyword>
<dbReference type="PANTHER" id="PTHR48111">
    <property type="entry name" value="REGULATOR OF RPOS"/>
    <property type="match status" value="1"/>
</dbReference>
<dbReference type="GO" id="GO:0032993">
    <property type="term" value="C:protein-DNA complex"/>
    <property type="evidence" value="ECO:0007669"/>
    <property type="project" value="TreeGrafter"/>
</dbReference>
<keyword evidence="5 9" id="KW-0238">DNA-binding</keyword>
<dbReference type="SUPFAM" id="SSF46894">
    <property type="entry name" value="C-terminal effector domain of the bipartite response regulators"/>
    <property type="match status" value="1"/>
</dbReference>
<evidence type="ECO:0000256" key="8">
    <source>
        <dbReference type="PROSITE-ProRule" id="PRU00169"/>
    </source>
</evidence>
<evidence type="ECO:0000256" key="4">
    <source>
        <dbReference type="ARBA" id="ARBA00023015"/>
    </source>
</evidence>
<keyword evidence="2 8" id="KW-0597">Phosphoprotein</keyword>
<dbReference type="SMART" id="SM00448">
    <property type="entry name" value="REC"/>
    <property type="match status" value="1"/>
</dbReference>
<dbReference type="OrthoDB" id="9790442at2"/>
<evidence type="ECO:0000256" key="7">
    <source>
        <dbReference type="ARBA" id="ARBA00024867"/>
    </source>
</evidence>
<feature type="modified residue" description="4-aspartylphosphate" evidence="8">
    <location>
        <position position="51"/>
    </location>
</feature>
<dbReference type="EMBL" id="FOWD01000007">
    <property type="protein sequence ID" value="SFO04154.1"/>
    <property type="molecule type" value="Genomic_DNA"/>
</dbReference>
<dbReference type="SMART" id="SM00862">
    <property type="entry name" value="Trans_reg_C"/>
    <property type="match status" value="1"/>
</dbReference>
<dbReference type="InterPro" id="IPR001867">
    <property type="entry name" value="OmpR/PhoB-type_DNA-bd"/>
</dbReference>
<evidence type="ECO:0000259" key="10">
    <source>
        <dbReference type="PROSITE" id="PS50110"/>
    </source>
</evidence>
<dbReference type="InterPro" id="IPR036388">
    <property type="entry name" value="WH-like_DNA-bd_sf"/>
</dbReference>
<dbReference type="PROSITE" id="PS50110">
    <property type="entry name" value="RESPONSE_REGULATORY"/>
    <property type="match status" value="1"/>
</dbReference>
<evidence type="ECO:0000256" key="2">
    <source>
        <dbReference type="ARBA" id="ARBA00022553"/>
    </source>
</evidence>
<dbReference type="Gene3D" id="3.40.50.2300">
    <property type="match status" value="1"/>
</dbReference>
<organism evidence="12 13">
    <name type="scientific">Anaerocolumna aminovalerica</name>
    <dbReference type="NCBI Taxonomy" id="1527"/>
    <lineage>
        <taxon>Bacteria</taxon>
        <taxon>Bacillati</taxon>
        <taxon>Bacillota</taxon>
        <taxon>Clostridia</taxon>
        <taxon>Lachnospirales</taxon>
        <taxon>Lachnospiraceae</taxon>
        <taxon>Anaerocolumna</taxon>
    </lineage>
</organism>
<evidence type="ECO:0000313" key="12">
    <source>
        <dbReference type="EMBL" id="SFO04154.1"/>
    </source>
</evidence>
<reference evidence="12 13" key="1">
    <citation type="submission" date="2016-10" db="EMBL/GenBank/DDBJ databases">
        <authorList>
            <person name="de Groot N.N."/>
        </authorList>
    </citation>
    <scope>NUCLEOTIDE SEQUENCE [LARGE SCALE GENOMIC DNA]</scope>
    <source>
        <strain evidence="12 13">DSM 1283</strain>
    </source>
</reference>
<dbReference type="AlphaFoldDB" id="A0A1I5DXZ2"/>
<dbReference type="Gene3D" id="1.10.10.10">
    <property type="entry name" value="Winged helix-like DNA-binding domain superfamily/Winged helix DNA-binding domain"/>
    <property type="match status" value="1"/>
</dbReference>
<comment type="function">
    <text evidence="7">May play the central regulatory role in sporulation. It may be an element of the effector pathway responsible for the activation of sporulation genes in response to nutritional stress. Spo0A may act in concert with spo0H (a sigma factor) to control the expression of some genes that are critical to the sporulation process.</text>
</comment>
<dbReference type="PANTHER" id="PTHR48111:SF22">
    <property type="entry name" value="REGULATOR OF RPOS"/>
    <property type="match status" value="1"/>
</dbReference>
<keyword evidence="3" id="KW-0902">Two-component regulatory system</keyword>
<feature type="domain" description="OmpR/PhoB-type" evidence="11">
    <location>
        <begin position="125"/>
        <end position="223"/>
    </location>
</feature>
<evidence type="ECO:0000259" key="11">
    <source>
        <dbReference type="PROSITE" id="PS51755"/>
    </source>
</evidence>
<evidence type="ECO:0000256" key="9">
    <source>
        <dbReference type="PROSITE-ProRule" id="PRU01091"/>
    </source>
</evidence>
<keyword evidence="13" id="KW-1185">Reference proteome</keyword>
<evidence type="ECO:0000256" key="3">
    <source>
        <dbReference type="ARBA" id="ARBA00023012"/>
    </source>
</evidence>
<dbReference type="GO" id="GO:0005829">
    <property type="term" value="C:cytosol"/>
    <property type="evidence" value="ECO:0007669"/>
    <property type="project" value="TreeGrafter"/>
</dbReference>
<accession>A0A1I5DXZ2</accession>
<proteinExistence type="predicted"/>
<feature type="DNA-binding region" description="OmpR/PhoB-type" evidence="9">
    <location>
        <begin position="125"/>
        <end position="223"/>
    </location>
</feature>
<dbReference type="GO" id="GO:0000156">
    <property type="term" value="F:phosphorelay response regulator activity"/>
    <property type="evidence" value="ECO:0007669"/>
    <property type="project" value="TreeGrafter"/>
</dbReference>
<dbReference type="Gene3D" id="6.10.250.690">
    <property type="match status" value="1"/>
</dbReference>
<dbReference type="Proteomes" id="UP000198806">
    <property type="component" value="Unassembled WGS sequence"/>
</dbReference>
<dbReference type="Pfam" id="PF00072">
    <property type="entry name" value="Response_reg"/>
    <property type="match status" value="1"/>
</dbReference>
<name>A0A1I5DXZ2_9FIRM</name>
<dbReference type="SUPFAM" id="SSF52172">
    <property type="entry name" value="CheY-like"/>
    <property type="match status" value="1"/>
</dbReference>
<dbReference type="RefSeq" id="WP_091685203.1">
    <property type="nucleotide sequence ID" value="NZ_BAABFM010000010.1"/>
</dbReference>
<protein>
    <recommendedName>
        <fullName evidence="1">Stage 0 sporulation protein A homolog</fullName>
    </recommendedName>
</protein>
<evidence type="ECO:0000256" key="5">
    <source>
        <dbReference type="ARBA" id="ARBA00023125"/>
    </source>
</evidence>
<dbReference type="InterPro" id="IPR001789">
    <property type="entry name" value="Sig_transdc_resp-reg_receiver"/>
</dbReference>
<dbReference type="CDD" id="cd00383">
    <property type="entry name" value="trans_reg_C"/>
    <property type="match status" value="1"/>
</dbReference>
<evidence type="ECO:0000256" key="6">
    <source>
        <dbReference type="ARBA" id="ARBA00023163"/>
    </source>
</evidence>
<dbReference type="InterPro" id="IPR011006">
    <property type="entry name" value="CheY-like_superfamily"/>
</dbReference>
<dbReference type="Pfam" id="PF00486">
    <property type="entry name" value="Trans_reg_C"/>
    <property type="match status" value="1"/>
</dbReference>
<keyword evidence="6" id="KW-0804">Transcription</keyword>
<feature type="domain" description="Response regulatory" evidence="10">
    <location>
        <begin position="2"/>
        <end position="116"/>
    </location>
</feature>
<dbReference type="STRING" id="1527.SAMN04489757_10762"/>
<dbReference type="InterPro" id="IPR039420">
    <property type="entry name" value="WalR-like"/>
</dbReference>
<dbReference type="GO" id="GO:0006355">
    <property type="term" value="P:regulation of DNA-templated transcription"/>
    <property type="evidence" value="ECO:0007669"/>
    <property type="project" value="InterPro"/>
</dbReference>
<sequence length="231" mass="26119">MKILYVEDEKYMARAVAQVLRKNNYSVDLAYDGENGLDLVSSGLYDIVILDIMLPKLDGIGVLHEMRKRSILTPVILLTAKGETEDKVKGLDSGADDYLVKPFQTEELMARLRALGRRRGQFTADNILCYGDIELNYNTLDLLGNGQTFHLTLKESQLLELLITNKGQAITTEIIIEKLWGWNSDTEDSHVQVQVAFLRKKLSLITKRVKIKTVRGIGYMLILDEEVTTDV</sequence>
<evidence type="ECO:0000313" key="13">
    <source>
        <dbReference type="Proteomes" id="UP000198806"/>
    </source>
</evidence>
<dbReference type="PROSITE" id="PS51755">
    <property type="entry name" value="OMPR_PHOB"/>
    <property type="match status" value="1"/>
</dbReference>